<organism evidence="1">
    <name type="scientific">Drosophila melanogaster</name>
    <name type="common">Fruit fly</name>
    <dbReference type="NCBI Taxonomy" id="7227"/>
    <lineage>
        <taxon>Eukaryota</taxon>
        <taxon>Metazoa</taxon>
        <taxon>Ecdysozoa</taxon>
        <taxon>Arthropoda</taxon>
        <taxon>Hexapoda</taxon>
        <taxon>Insecta</taxon>
        <taxon>Pterygota</taxon>
        <taxon>Neoptera</taxon>
        <taxon>Endopterygota</taxon>
        <taxon>Diptera</taxon>
        <taxon>Brachycera</taxon>
        <taxon>Muscomorpha</taxon>
        <taxon>Ephydroidea</taxon>
        <taxon>Drosophilidae</taxon>
        <taxon>Drosophila</taxon>
        <taxon>Sophophora</taxon>
    </lineage>
</organism>
<dbReference type="AlphaFoldDB" id="Q6IM30"/>
<reference evidence="1" key="1">
    <citation type="journal article" date="2003" name="Genome Biol.">
        <title>An integrated gene annotation and transcriptional profiling approach towards the full gene content of the Drosophila genome.</title>
        <authorList>
            <person name="Hild M."/>
            <person name="Beckmann B."/>
            <person name="Haas S.A."/>
            <person name="Koch B."/>
            <person name="Solovyev V."/>
            <person name="Busold C."/>
            <person name="Fellenberg K."/>
            <person name="Boutros M."/>
            <person name="Vingron M."/>
            <person name="Sauer F."/>
            <person name="Hoheisel J.D."/>
            <person name="Paro R."/>
        </authorList>
    </citation>
    <scope>NUCLEOTIDE SEQUENCE</scope>
</reference>
<dbReference type="EMBL" id="BK001836">
    <property type="protein sequence ID" value="DAA02680.1"/>
    <property type="molecule type" value="Genomic_DNA"/>
</dbReference>
<sequence length="278" mass="31103">VFSPAAFKRAVHLETKPWSVTNGEGANLTLEVGEKALNVFEQTGRVYIKWFSYRCQSLVHTYACHRCLDSTKLSTQHPDARIRWTAGIIVLKAIWGAKENCGRGRAPTIELGGCLRDSGHLFVLVQEPYVDLPGRITGVPSGMRVFSDQRGKAAVNRMLRVLPIQHRTRTVAWFKRLRRLLQSARGRTNRAQHDKGHIISVQKLILEVKEDNWRRFVAENKANHGGKSLGFAVPAKGQPNSIVFAQVIMKISKNLKTLFKSVGVAVLAGLWVFLGSTR</sequence>
<evidence type="ECO:0000313" key="1">
    <source>
        <dbReference type="EMBL" id="DAA02680.1"/>
    </source>
</evidence>
<gene>
    <name evidence="1" type="ORF">HDC07586</name>
</gene>
<feature type="non-terminal residue" evidence="1">
    <location>
        <position position="1"/>
    </location>
</feature>
<protein>
    <submittedName>
        <fullName evidence="1">HDC07586</fullName>
    </submittedName>
</protein>
<name>Q6IM30_DROME</name>
<proteinExistence type="predicted"/>
<accession>Q6IM30</accession>